<keyword evidence="2" id="KW-1185">Reference proteome</keyword>
<evidence type="ECO:0000313" key="2">
    <source>
        <dbReference type="Proteomes" id="UP000020766"/>
    </source>
</evidence>
<proteinExistence type="predicted"/>
<gene>
    <name evidence="1" type="ORF">AX13_01420</name>
</gene>
<dbReference type="CDD" id="cd16441">
    <property type="entry name" value="beta_Kdo_transferase_KpsS"/>
    <property type="match status" value="1"/>
</dbReference>
<accession>A0A014P1I0</accession>
<dbReference type="Pfam" id="PF05159">
    <property type="entry name" value="Capsule_synth"/>
    <property type="match status" value="1"/>
</dbReference>
<organism evidence="1 2">
    <name type="scientific">Comamonas aquatica DA1877</name>
    <dbReference type="NCBI Taxonomy" id="1457173"/>
    <lineage>
        <taxon>Bacteria</taxon>
        <taxon>Pseudomonadati</taxon>
        <taxon>Pseudomonadota</taxon>
        <taxon>Betaproteobacteria</taxon>
        <taxon>Burkholderiales</taxon>
        <taxon>Comamonadaceae</taxon>
        <taxon>Comamonas</taxon>
    </lineage>
</organism>
<reference evidence="1 2" key="1">
    <citation type="submission" date="2014-01" db="EMBL/GenBank/DDBJ databases">
        <title>Interspecies Systems Biology Uncovers Metabolites Affecting C. elegans Gene Expression and Life History Traits.</title>
        <authorList>
            <person name="Watson E."/>
            <person name="Macneil L.T."/>
            <person name="Ritter A.D."/>
            <person name="Yilmaz L.S."/>
            <person name="Rosebrock A.P."/>
            <person name="Caudy A.A."/>
            <person name="Walhout A.J."/>
        </authorList>
    </citation>
    <scope>NUCLEOTIDE SEQUENCE [LARGE SCALE GENOMIC DNA]</scope>
    <source>
        <strain evidence="1 2">DA1877</strain>
    </source>
</reference>
<dbReference type="InterPro" id="IPR007833">
    <property type="entry name" value="Capsule_polysaccharide_synth"/>
</dbReference>
<protein>
    <submittedName>
        <fullName evidence="1">Capsular polysaccharide biosynthesis protein</fullName>
    </submittedName>
</protein>
<dbReference type="GO" id="GO:0000271">
    <property type="term" value="P:polysaccharide biosynthetic process"/>
    <property type="evidence" value="ECO:0007669"/>
    <property type="project" value="InterPro"/>
</dbReference>
<comment type="caution">
    <text evidence="1">The sequence shown here is derived from an EMBL/GenBank/DDBJ whole genome shotgun (WGS) entry which is preliminary data.</text>
</comment>
<dbReference type="EMBL" id="JBOK01000010">
    <property type="protein sequence ID" value="EXU80025.1"/>
    <property type="molecule type" value="Genomic_DNA"/>
</dbReference>
<dbReference type="Proteomes" id="UP000020766">
    <property type="component" value="Unassembled WGS sequence"/>
</dbReference>
<sequence length="486" mass="54790">MPSFAGKRVLFLQGPVGPFFWNLAKDLQRKGAEVFKFNFNAGDWLFYPRGANAFRGDLSKWPDVLEAFMRDHHIDVVLLFGDCRPVHACVRGLAQELGCALGVFEEGYLRPDYVTFEPVGVNGNSVFAQSLGPWLVEQAMRPQSTSGSATQQLPEAIAAKPVGNTFWHAAMWGIAYFFAAWLGQWCWNNALHHRRMTVLDAPWWWLSFGRKAWYKLKERGAEQRLCQEQRGQFFLVPLQVYNDAQITVHSDFDSVCNFADYVMRSFAKARVLELSDGIATGGVSIKDAILVFKHHPMDRGHRNYGKVLRRLTQRYGLHGKVVYIHDQHLPSLLKATRGVVVVNSTVGLSALGHGAPVKVCGTALYDIPGLTFQGRLRQFWHFAGQAVPDAQELLRFKRALIRRTQLNGSFYRKLQGVPWTCGVALDGQMAERLWPQEVPEARHPLRAQEVANDRVVTQSQSVHHPKLQCTEPSIATSVPVARQSEV</sequence>
<evidence type="ECO:0000313" key="1">
    <source>
        <dbReference type="EMBL" id="EXU80025.1"/>
    </source>
</evidence>
<dbReference type="GO" id="GO:0015774">
    <property type="term" value="P:polysaccharide transport"/>
    <property type="evidence" value="ECO:0007669"/>
    <property type="project" value="InterPro"/>
</dbReference>
<dbReference type="AlphaFoldDB" id="A0A014P1I0"/>
<dbReference type="PATRIC" id="fig|1457173.3.peg.1947"/>
<name>A0A014P1I0_9BURK</name>